<dbReference type="InterPro" id="IPR050468">
    <property type="entry name" value="Cuticle_Struct_Prot"/>
</dbReference>
<dbReference type="OrthoDB" id="6371055at2759"/>
<dbReference type="PROSITE" id="PS51257">
    <property type="entry name" value="PROKAR_LIPOPROTEIN"/>
    <property type="match status" value="1"/>
</dbReference>
<dbReference type="PANTHER" id="PTHR10380">
    <property type="entry name" value="CUTICLE PROTEIN"/>
    <property type="match status" value="1"/>
</dbReference>
<protein>
    <recommendedName>
        <fullName evidence="7">Cuticular protein</fullName>
    </recommendedName>
</protein>
<feature type="region of interest" description="Disordered" evidence="3">
    <location>
        <begin position="196"/>
        <end position="219"/>
    </location>
</feature>
<accession>A0A9J6BU94</accession>
<dbReference type="PRINTS" id="PR00947">
    <property type="entry name" value="CUTICLE"/>
</dbReference>
<dbReference type="InterPro" id="IPR000618">
    <property type="entry name" value="Insect_cuticle"/>
</dbReference>
<feature type="chain" id="PRO_5039886733" description="Cuticular protein" evidence="4">
    <location>
        <begin position="19"/>
        <end position="260"/>
    </location>
</feature>
<evidence type="ECO:0000313" key="5">
    <source>
        <dbReference type="EMBL" id="KAG5673280.1"/>
    </source>
</evidence>
<dbReference type="PROSITE" id="PS00233">
    <property type="entry name" value="CHIT_BIND_RR_1"/>
    <property type="match status" value="1"/>
</dbReference>
<sequence length="260" mass="29506">MMKLSFAVLFCVACSCYAQKQNTTPVPILKQINRHNEDGSYSYGYEAADGSFKIETKSTNGEVKGKYGYIDADGNLREISYGADANGFSPSGTDINVPPPTIHNDRDSLYQKLRDGEIDDGQYREDPAIYLDPKYNSKPSSKAAAQFTRFNQSPAPKPFVPAQNYQYQTTPAPYIEPQTQKPFYQTRFQAPLAQNNYYQPEPQPQQYYQPQPQPQNYYKPSYNNNNYYRPAPQTPHDIFQGHPATNFDINTGSYSVNYVG</sequence>
<evidence type="ECO:0000256" key="3">
    <source>
        <dbReference type="SAM" id="MobiDB-lite"/>
    </source>
</evidence>
<dbReference type="GO" id="GO:0062129">
    <property type="term" value="C:chitin-based extracellular matrix"/>
    <property type="evidence" value="ECO:0007669"/>
    <property type="project" value="TreeGrafter"/>
</dbReference>
<organism evidence="5 6">
    <name type="scientific">Polypedilum vanderplanki</name>
    <name type="common">Sleeping chironomid midge</name>
    <dbReference type="NCBI Taxonomy" id="319348"/>
    <lineage>
        <taxon>Eukaryota</taxon>
        <taxon>Metazoa</taxon>
        <taxon>Ecdysozoa</taxon>
        <taxon>Arthropoda</taxon>
        <taxon>Hexapoda</taxon>
        <taxon>Insecta</taxon>
        <taxon>Pterygota</taxon>
        <taxon>Neoptera</taxon>
        <taxon>Endopterygota</taxon>
        <taxon>Diptera</taxon>
        <taxon>Nematocera</taxon>
        <taxon>Chironomoidea</taxon>
        <taxon>Chironomidae</taxon>
        <taxon>Chironominae</taxon>
        <taxon>Polypedilum</taxon>
        <taxon>Polypedilum</taxon>
    </lineage>
</organism>
<keyword evidence="6" id="KW-1185">Reference proteome</keyword>
<dbReference type="GO" id="GO:0008010">
    <property type="term" value="F:structural constituent of chitin-based larval cuticle"/>
    <property type="evidence" value="ECO:0007669"/>
    <property type="project" value="TreeGrafter"/>
</dbReference>
<dbReference type="InterPro" id="IPR031311">
    <property type="entry name" value="CHIT_BIND_RR_consensus"/>
</dbReference>
<evidence type="ECO:0000313" key="6">
    <source>
        <dbReference type="Proteomes" id="UP001107558"/>
    </source>
</evidence>
<dbReference type="EMBL" id="JADBJN010000003">
    <property type="protein sequence ID" value="KAG5673280.1"/>
    <property type="molecule type" value="Genomic_DNA"/>
</dbReference>
<keyword evidence="4" id="KW-0732">Signal</keyword>
<dbReference type="PANTHER" id="PTHR10380:SF234">
    <property type="entry name" value="CUTICULAR PROTEIN 97EA, ISOFORM A"/>
    <property type="match status" value="1"/>
</dbReference>
<evidence type="ECO:0000256" key="4">
    <source>
        <dbReference type="SAM" id="SignalP"/>
    </source>
</evidence>
<evidence type="ECO:0008006" key="7">
    <source>
        <dbReference type="Google" id="ProtNLM"/>
    </source>
</evidence>
<dbReference type="PROSITE" id="PS51155">
    <property type="entry name" value="CHIT_BIND_RR_2"/>
    <property type="match status" value="1"/>
</dbReference>
<dbReference type="Pfam" id="PF00379">
    <property type="entry name" value="Chitin_bind_4"/>
    <property type="match status" value="1"/>
</dbReference>
<keyword evidence="1 2" id="KW-0193">Cuticle</keyword>
<comment type="caution">
    <text evidence="5">The sequence shown here is derived from an EMBL/GenBank/DDBJ whole genome shotgun (WGS) entry which is preliminary data.</text>
</comment>
<proteinExistence type="predicted"/>
<evidence type="ECO:0000256" key="2">
    <source>
        <dbReference type="PROSITE-ProRule" id="PRU00497"/>
    </source>
</evidence>
<dbReference type="Proteomes" id="UP001107558">
    <property type="component" value="Chromosome 3"/>
</dbReference>
<evidence type="ECO:0000256" key="1">
    <source>
        <dbReference type="ARBA" id="ARBA00022460"/>
    </source>
</evidence>
<name>A0A9J6BU94_POLVA</name>
<reference evidence="5" key="1">
    <citation type="submission" date="2021-03" db="EMBL/GenBank/DDBJ databases">
        <title>Chromosome level genome of the anhydrobiotic midge Polypedilum vanderplanki.</title>
        <authorList>
            <person name="Yoshida Y."/>
            <person name="Kikawada T."/>
            <person name="Gusev O."/>
        </authorList>
    </citation>
    <scope>NUCLEOTIDE SEQUENCE</scope>
    <source>
        <strain evidence="5">NIAS01</strain>
        <tissue evidence="5">Whole body or cell culture</tissue>
    </source>
</reference>
<gene>
    <name evidence="5" type="ORF">PVAND_003340</name>
</gene>
<dbReference type="AlphaFoldDB" id="A0A9J6BU94"/>
<feature type="signal peptide" evidence="4">
    <location>
        <begin position="1"/>
        <end position="18"/>
    </location>
</feature>